<gene>
    <name evidence="1" type="ORF">NM208_g16213</name>
</gene>
<reference evidence="1" key="1">
    <citation type="submission" date="2022-08" db="EMBL/GenBank/DDBJ databases">
        <title>Genome Sequence of Fusarium decemcellulare.</title>
        <authorList>
            <person name="Buettner E."/>
        </authorList>
    </citation>
    <scope>NUCLEOTIDE SEQUENCE</scope>
    <source>
        <strain evidence="1">Babe19</strain>
    </source>
</reference>
<dbReference type="EMBL" id="JANRMS010004861">
    <property type="protein sequence ID" value="KAJ3505275.1"/>
    <property type="molecule type" value="Genomic_DNA"/>
</dbReference>
<evidence type="ECO:0000313" key="2">
    <source>
        <dbReference type="Proteomes" id="UP001148629"/>
    </source>
</evidence>
<protein>
    <submittedName>
        <fullName evidence="1">Uncharacterized protein</fullName>
    </submittedName>
</protein>
<comment type="caution">
    <text evidence="1">The sequence shown here is derived from an EMBL/GenBank/DDBJ whole genome shotgun (WGS) entry which is preliminary data.</text>
</comment>
<sequence>MAHSTDSSSSETTPSTSPATSLASLSSSPSDFTPQAVLEPPRFHVFHVQAPRDHHKLFVSTCPQPILGFFFYIMHIPSLMQPLMILGTDVIESIQPLAAIDESKLVGSIAAPELDRLKASFTLLACP</sequence>
<evidence type="ECO:0000313" key="1">
    <source>
        <dbReference type="EMBL" id="KAJ3505275.1"/>
    </source>
</evidence>
<organism evidence="1 2">
    <name type="scientific">Fusarium decemcellulare</name>
    <dbReference type="NCBI Taxonomy" id="57161"/>
    <lineage>
        <taxon>Eukaryota</taxon>
        <taxon>Fungi</taxon>
        <taxon>Dikarya</taxon>
        <taxon>Ascomycota</taxon>
        <taxon>Pezizomycotina</taxon>
        <taxon>Sordariomycetes</taxon>
        <taxon>Hypocreomycetidae</taxon>
        <taxon>Hypocreales</taxon>
        <taxon>Nectriaceae</taxon>
        <taxon>Fusarium</taxon>
        <taxon>Fusarium decemcellulare species complex</taxon>
    </lineage>
</organism>
<name>A0ACC1RC88_9HYPO</name>
<keyword evidence="2" id="KW-1185">Reference proteome</keyword>
<proteinExistence type="predicted"/>
<accession>A0ACC1RC88</accession>
<dbReference type="Proteomes" id="UP001148629">
    <property type="component" value="Unassembled WGS sequence"/>
</dbReference>